<dbReference type="EMBL" id="JAUSUQ010000004">
    <property type="protein sequence ID" value="MDQ0338520.1"/>
    <property type="molecule type" value="Genomic_DNA"/>
</dbReference>
<keyword evidence="2" id="KW-1185">Reference proteome</keyword>
<dbReference type="Proteomes" id="UP001232445">
    <property type="component" value="Unassembled WGS sequence"/>
</dbReference>
<name>A0ABU0CSQ5_9BACI</name>
<sequence length="181" mass="21162">MKWQTLEFFVARGQAILPVNVPGEGDIVMLVDHQGEEYYVGVHAQTFLKQLLTYFGTDLHTLRRRYGQVIGKKKMIPLPLSSGWVLAPFNTRRPIGRQSRTGWILTEAVQEVQEHAPTLSELKLHHYTVMVYHSKLFCQQQLRSARLVQLEFDQLHQRRPVVKEHPWPYSRCIEPFKSDLK</sequence>
<dbReference type="RefSeq" id="WP_307337017.1">
    <property type="nucleotide sequence ID" value="NZ_JAUSUQ010000004.1"/>
</dbReference>
<evidence type="ECO:0000313" key="1">
    <source>
        <dbReference type="EMBL" id="MDQ0338520.1"/>
    </source>
</evidence>
<proteinExistence type="predicted"/>
<evidence type="ECO:0000313" key="2">
    <source>
        <dbReference type="Proteomes" id="UP001232445"/>
    </source>
</evidence>
<gene>
    <name evidence="1" type="ORF">J2S00_001306</name>
</gene>
<protein>
    <recommendedName>
        <fullName evidence="3">ComK family protein</fullName>
    </recommendedName>
</protein>
<evidence type="ECO:0008006" key="3">
    <source>
        <dbReference type="Google" id="ProtNLM"/>
    </source>
</evidence>
<reference evidence="1 2" key="1">
    <citation type="submission" date="2023-07" db="EMBL/GenBank/DDBJ databases">
        <title>Genomic Encyclopedia of Type Strains, Phase IV (KMG-IV): sequencing the most valuable type-strain genomes for metagenomic binning, comparative biology and taxonomic classification.</title>
        <authorList>
            <person name="Goeker M."/>
        </authorList>
    </citation>
    <scope>NUCLEOTIDE SEQUENCE [LARGE SCALE GENOMIC DNA]</scope>
    <source>
        <strain evidence="1 2">DSM 17740</strain>
    </source>
</reference>
<comment type="caution">
    <text evidence="1">The sequence shown here is derived from an EMBL/GenBank/DDBJ whole genome shotgun (WGS) entry which is preliminary data.</text>
</comment>
<organism evidence="1 2">
    <name type="scientific">Caldalkalibacillus uzonensis</name>
    <dbReference type="NCBI Taxonomy" id="353224"/>
    <lineage>
        <taxon>Bacteria</taxon>
        <taxon>Bacillati</taxon>
        <taxon>Bacillota</taxon>
        <taxon>Bacilli</taxon>
        <taxon>Bacillales</taxon>
        <taxon>Bacillaceae</taxon>
        <taxon>Caldalkalibacillus</taxon>
    </lineage>
</organism>
<accession>A0ABU0CSQ5</accession>